<dbReference type="InterPro" id="IPR002347">
    <property type="entry name" value="SDR_fam"/>
</dbReference>
<name>A0A0B7KRH4_BIOOC</name>
<evidence type="ECO:0008006" key="4">
    <source>
        <dbReference type="Google" id="ProtNLM"/>
    </source>
</evidence>
<protein>
    <recommendedName>
        <fullName evidence="4">Ketoreductase (KR) domain-containing protein</fullName>
    </recommendedName>
</protein>
<organism evidence="3">
    <name type="scientific">Bionectria ochroleuca</name>
    <name type="common">Gliocladium roseum</name>
    <dbReference type="NCBI Taxonomy" id="29856"/>
    <lineage>
        <taxon>Eukaryota</taxon>
        <taxon>Fungi</taxon>
        <taxon>Dikarya</taxon>
        <taxon>Ascomycota</taxon>
        <taxon>Pezizomycotina</taxon>
        <taxon>Sordariomycetes</taxon>
        <taxon>Hypocreomycetidae</taxon>
        <taxon>Hypocreales</taxon>
        <taxon>Bionectriaceae</taxon>
        <taxon>Clonostachys</taxon>
    </lineage>
</organism>
<dbReference type="InterPro" id="IPR036291">
    <property type="entry name" value="NAD(P)-bd_dom_sf"/>
</dbReference>
<evidence type="ECO:0000256" key="1">
    <source>
        <dbReference type="ARBA" id="ARBA00023002"/>
    </source>
</evidence>
<dbReference type="InterPro" id="IPR052228">
    <property type="entry name" value="Sec_Metab_Biosynth_Oxidored"/>
</dbReference>
<feature type="transmembrane region" description="Helical" evidence="2">
    <location>
        <begin position="20"/>
        <end position="39"/>
    </location>
</feature>
<keyword evidence="2" id="KW-0812">Transmembrane</keyword>
<evidence type="ECO:0000256" key="2">
    <source>
        <dbReference type="SAM" id="Phobius"/>
    </source>
</evidence>
<proteinExistence type="predicted"/>
<dbReference type="PANTHER" id="PTHR47534">
    <property type="entry name" value="YALI0E05731P"/>
    <property type="match status" value="1"/>
</dbReference>
<accession>A0A0B7KRH4</accession>
<keyword evidence="2" id="KW-1133">Transmembrane helix</keyword>
<dbReference type="AlphaFoldDB" id="A0A0B7KRH4"/>
<sequence length="329" mass="36190">MVSLDDVKSTNSKLAIPNLVAVFAGATAGIGSFTLLHFAEHAIRPKIYFLGRSQEQADLLTKQLKEKNAEGEYIFVKADLSSIKNVDQACEKIRQQEESINILLMSQGALKLGTTEEGLPHVTAVAIMGRLRMAQNLLPLLRKGQSLRRVVSVMAGGKEGKLYLDDIPARRVNPAHGREHAATTMTLGLEGLARQAPEVSFVHSFPGPVMTNLIRKESGLMLRPLKYLFQWRYRNSWIGPEETGERHTFLCVSAQFPPKDGDDALGVPLEGKLEVVKGSDGVQGSGVYIVDERSEVCSNSFNSLAKYRDVGAVDKVWQGLDTEFKRILG</sequence>
<keyword evidence="2" id="KW-0472">Membrane</keyword>
<reference evidence="3" key="1">
    <citation type="submission" date="2015-01" db="EMBL/GenBank/DDBJ databases">
        <authorList>
            <person name="Durling Mikael"/>
        </authorList>
    </citation>
    <scope>NUCLEOTIDE SEQUENCE</scope>
</reference>
<dbReference type="GO" id="GO:0016491">
    <property type="term" value="F:oxidoreductase activity"/>
    <property type="evidence" value="ECO:0007669"/>
    <property type="project" value="UniProtKB-KW"/>
</dbReference>
<keyword evidence="1" id="KW-0560">Oxidoreductase</keyword>
<dbReference type="EMBL" id="CDPU01000100">
    <property type="protein sequence ID" value="CEO57411.1"/>
    <property type="molecule type" value="Genomic_DNA"/>
</dbReference>
<evidence type="ECO:0000313" key="3">
    <source>
        <dbReference type="EMBL" id="CEO57411.1"/>
    </source>
</evidence>
<gene>
    <name evidence="3" type="ORF">BN869_000013469_1</name>
</gene>
<dbReference type="PANTHER" id="PTHR47534:SF3">
    <property type="entry name" value="ALCOHOL DEHYDROGENASE-LIKE C-TERMINAL DOMAIN-CONTAINING PROTEIN"/>
    <property type="match status" value="1"/>
</dbReference>
<dbReference type="SUPFAM" id="SSF51735">
    <property type="entry name" value="NAD(P)-binding Rossmann-fold domains"/>
    <property type="match status" value="1"/>
</dbReference>
<dbReference type="Pfam" id="PF00106">
    <property type="entry name" value="adh_short"/>
    <property type="match status" value="1"/>
</dbReference>
<dbReference type="Gene3D" id="3.40.50.720">
    <property type="entry name" value="NAD(P)-binding Rossmann-like Domain"/>
    <property type="match status" value="1"/>
</dbReference>